<dbReference type="EMBL" id="FNVA01000008">
    <property type="protein sequence ID" value="SEG65091.1"/>
    <property type="molecule type" value="Genomic_DNA"/>
</dbReference>
<keyword evidence="2" id="KW-1185">Reference proteome</keyword>
<protein>
    <submittedName>
        <fullName evidence="1">Haloacid dehalogenase superfamily, subfamily IA, variant 3 with third motif having DD or ED/beta-phosphoglucomutase family hydrolase</fullName>
    </submittedName>
</protein>
<dbReference type="GO" id="GO:0050308">
    <property type="term" value="F:sugar-phosphatase activity"/>
    <property type="evidence" value="ECO:0007669"/>
    <property type="project" value="TreeGrafter"/>
</dbReference>
<evidence type="ECO:0000313" key="2">
    <source>
        <dbReference type="Proteomes" id="UP000236728"/>
    </source>
</evidence>
<dbReference type="PANTHER" id="PTHR43481">
    <property type="entry name" value="FRUCTOSE-1-PHOSPHATE PHOSPHATASE"/>
    <property type="match status" value="1"/>
</dbReference>
<dbReference type="Gene3D" id="3.40.50.1000">
    <property type="entry name" value="HAD superfamily/HAD-like"/>
    <property type="match status" value="1"/>
</dbReference>
<dbReference type="Gene3D" id="1.10.150.240">
    <property type="entry name" value="Putative phosphatase, domain 2"/>
    <property type="match status" value="1"/>
</dbReference>
<evidence type="ECO:0000313" key="1">
    <source>
        <dbReference type="EMBL" id="SEG65091.1"/>
    </source>
</evidence>
<dbReference type="AlphaFoldDB" id="A0A1H6BWM1"/>
<dbReference type="Pfam" id="PF13419">
    <property type="entry name" value="HAD_2"/>
    <property type="match status" value="1"/>
</dbReference>
<dbReference type="NCBIfam" id="TIGR01509">
    <property type="entry name" value="HAD-SF-IA-v3"/>
    <property type="match status" value="1"/>
</dbReference>
<reference evidence="1 2" key="1">
    <citation type="submission" date="2016-10" db="EMBL/GenBank/DDBJ databases">
        <authorList>
            <person name="de Groot N.N."/>
        </authorList>
    </citation>
    <scope>NUCLEOTIDE SEQUENCE [LARGE SCALE GENOMIC DNA]</scope>
    <source>
        <strain evidence="1 2">DSM 22489</strain>
    </source>
</reference>
<accession>A0A1H6BWM1</accession>
<dbReference type="InterPro" id="IPR023198">
    <property type="entry name" value="PGP-like_dom2"/>
</dbReference>
<name>A0A1H6BWM1_9BACT</name>
<proteinExistence type="predicted"/>
<sequence length="207" mass="22116">MSDITANVPVAPLPIPAGAFKAYLFDLDGTLADSMPLHYKAWMQAVADFGGTFPEDVFYELGGVTIVKTVEILNERFGSHMPPEETAHHKEQLYYAMLPELKPIASVVAHVHAMHGKIPMGIVSGSPRASIAQTLERIGLGGEFDIIVGAEDYTHGKPDPEPFLTAAKKLNIAPADCLVFEDADAGIASAIAAGMQYVRVPRGSISS</sequence>
<dbReference type="RefSeq" id="WP_103934867.1">
    <property type="nucleotide sequence ID" value="NZ_FNVA01000008.1"/>
</dbReference>
<dbReference type="InterPro" id="IPR036412">
    <property type="entry name" value="HAD-like_sf"/>
</dbReference>
<dbReference type="InterPro" id="IPR041492">
    <property type="entry name" value="HAD_2"/>
</dbReference>
<dbReference type="InterPro" id="IPR023214">
    <property type="entry name" value="HAD_sf"/>
</dbReference>
<gene>
    <name evidence="1" type="ORF">SAMN05421819_4009</name>
</gene>
<dbReference type="InterPro" id="IPR051806">
    <property type="entry name" value="HAD-like_SPP"/>
</dbReference>
<dbReference type="Proteomes" id="UP000236728">
    <property type="component" value="Unassembled WGS sequence"/>
</dbReference>
<dbReference type="SUPFAM" id="SSF56784">
    <property type="entry name" value="HAD-like"/>
    <property type="match status" value="1"/>
</dbReference>
<organism evidence="1 2">
    <name type="scientific">Bryocella elongata</name>
    <dbReference type="NCBI Taxonomy" id="863522"/>
    <lineage>
        <taxon>Bacteria</taxon>
        <taxon>Pseudomonadati</taxon>
        <taxon>Acidobacteriota</taxon>
        <taxon>Terriglobia</taxon>
        <taxon>Terriglobales</taxon>
        <taxon>Acidobacteriaceae</taxon>
        <taxon>Bryocella</taxon>
    </lineage>
</organism>
<keyword evidence="1" id="KW-0378">Hydrolase</keyword>
<dbReference type="PANTHER" id="PTHR43481:SF4">
    <property type="entry name" value="GLYCEROL-1-PHOSPHATE PHOSPHOHYDROLASE 1-RELATED"/>
    <property type="match status" value="1"/>
</dbReference>
<dbReference type="SFLD" id="SFLDS00003">
    <property type="entry name" value="Haloacid_Dehalogenase"/>
    <property type="match status" value="1"/>
</dbReference>
<dbReference type="OrthoDB" id="9797743at2"/>
<dbReference type="CDD" id="cd07505">
    <property type="entry name" value="HAD_BPGM-like"/>
    <property type="match status" value="1"/>
</dbReference>
<dbReference type="InterPro" id="IPR006439">
    <property type="entry name" value="HAD-SF_hydro_IA"/>
</dbReference>
<dbReference type="SFLD" id="SFLDG01129">
    <property type="entry name" value="C1.5:_HAD__Beta-PGM__Phosphata"/>
    <property type="match status" value="1"/>
</dbReference>